<feature type="domain" description="Trypanosome variant surface glycoprotein B-type N-terminal" evidence="11">
    <location>
        <begin position="9"/>
        <end position="367"/>
    </location>
</feature>
<keyword evidence="6" id="KW-0472">Membrane</keyword>
<keyword evidence="4" id="KW-0336">GPI-anchor</keyword>
<evidence type="ECO:0000256" key="7">
    <source>
        <dbReference type="ARBA" id="ARBA00023180"/>
    </source>
</evidence>
<sequence>MILAAPLILLIILCQKAAPHSAAGDNAAPFAVLRSMINLETTQPQSLNVGHDMTSLLETIAAINMTISNDYFAKKTDIEKTWEAQNQEFREKHSGWDKYYPLYIREKKKPAGSYAEKFEQWQNRKYGSALQQQIKTPSKRALEIKTSSDADISALKPQKKTAKLNKVLYGTETKTQDAFKFGTASGNSVAKLCSQTGASGCRTPGYSLIRDAFCLYANYSGSDGVNGNACCDNCVITGGNQQLAVNTAAEDHWAPLQTACTKLAPQPELSPAAVAAAAKALTAQLKHKTATQTNHDNVLGKLDGNGSSGCGGNSNVNEGKCVVYEHGIQMTGADALPWLQALTQAASNKTARRQASHRIRNKIQQLKMINTTIMALLHSPGVPLVTQQTPQSLKVQRKNAKETKQECGQHTKNKSSCENTGKCKWEDHDKNRDVRSR</sequence>
<feature type="chain" id="PRO_5004057972" evidence="10">
    <location>
        <begin position="20"/>
        <end position="437"/>
    </location>
</feature>
<dbReference type="GO" id="GO:0005886">
    <property type="term" value="C:plasma membrane"/>
    <property type="evidence" value="ECO:0007669"/>
    <property type="project" value="UniProtKB-SubCell"/>
</dbReference>
<evidence type="ECO:0000259" key="11">
    <source>
        <dbReference type="Pfam" id="PF13206"/>
    </source>
</evidence>
<name>M4SY78_9TRYP</name>
<evidence type="ECO:0000256" key="1">
    <source>
        <dbReference type="ARBA" id="ARBA00002523"/>
    </source>
</evidence>
<evidence type="ECO:0000256" key="9">
    <source>
        <dbReference type="SAM" id="MobiDB-lite"/>
    </source>
</evidence>
<dbReference type="EMBL" id="KC612805">
    <property type="protein sequence ID" value="AGH60236.1"/>
    <property type="molecule type" value="Genomic_DNA"/>
</dbReference>
<feature type="region of interest" description="Disordered" evidence="9">
    <location>
        <begin position="394"/>
        <end position="437"/>
    </location>
</feature>
<dbReference type="Pfam" id="PF13206">
    <property type="entry name" value="VSG_B"/>
    <property type="match status" value="1"/>
</dbReference>
<evidence type="ECO:0000256" key="2">
    <source>
        <dbReference type="ARBA" id="ARBA00004609"/>
    </source>
</evidence>
<feature type="signal peptide" evidence="10">
    <location>
        <begin position="1"/>
        <end position="19"/>
    </location>
</feature>
<dbReference type="InterPro" id="IPR025932">
    <property type="entry name" value="Trypano_VSG_B_N_dom"/>
</dbReference>
<reference evidence="12" key="2">
    <citation type="journal article" date="2014" name="Mol. Biochem. Parasitol.">
        <title>Capturing the variant surface glycoprotein repertoire (the VSGnome) of Trypanosoma brucei Lister 427.</title>
        <authorList>
            <person name="Cross G.A."/>
            <person name="Kim H.S."/>
            <person name="Wickstead B."/>
        </authorList>
    </citation>
    <scope>NUCLEOTIDE SEQUENCE</scope>
    <source>
        <strain evidence="12">Lister 427</strain>
    </source>
</reference>
<evidence type="ECO:0000256" key="4">
    <source>
        <dbReference type="ARBA" id="ARBA00022622"/>
    </source>
</evidence>
<comment type="subcellular location">
    <subcellularLocation>
        <location evidence="2">Cell membrane</location>
        <topology evidence="2">Lipid-anchor</topology>
        <topology evidence="2">GPI-anchor</topology>
    </subcellularLocation>
</comment>
<dbReference type="GO" id="GO:0098552">
    <property type="term" value="C:side of membrane"/>
    <property type="evidence" value="ECO:0007669"/>
    <property type="project" value="UniProtKB-KW"/>
</dbReference>
<accession>M4SY78</accession>
<evidence type="ECO:0000256" key="10">
    <source>
        <dbReference type="SAM" id="SignalP"/>
    </source>
</evidence>
<feature type="compositionally biased region" description="Basic and acidic residues" evidence="9">
    <location>
        <begin position="421"/>
        <end position="437"/>
    </location>
</feature>
<keyword evidence="3" id="KW-1003">Cell membrane</keyword>
<evidence type="ECO:0000313" key="12">
    <source>
        <dbReference type="EMBL" id="AGH60236.1"/>
    </source>
</evidence>
<evidence type="ECO:0000256" key="8">
    <source>
        <dbReference type="ARBA" id="ARBA00023288"/>
    </source>
</evidence>
<keyword evidence="8" id="KW-0449">Lipoprotein</keyword>
<proteinExistence type="predicted"/>
<dbReference type="AlphaFoldDB" id="M4SY78"/>
<evidence type="ECO:0000256" key="6">
    <source>
        <dbReference type="ARBA" id="ARBA00023136"/>
    </source>
</evidence>
<keyword evidence="7" id="KW-0325">Glycoprotein</keyword>
<keyword evidence="5 10" id="KW-0732">Signal</keyword>
<protein>
    <submittedName>
        <fullName evidence="12">Variant surface glycoprotein 1303</fullName>
    </submittedName>
</protein>
<reference evidence="12" key="1">
    <citation type="submission" date="2013-02" db="EMBL/GenBank/DDBJ databases">
        <authorList>
            <person name="Cross G.A.M."/>
            <person name="Kim H.-S."/>
            <person name="Wickstead B."/>
        </authorList>
    </citation>
    <scope>NUCLEOTIDE SEQUENCE</scope>
    <source>
        <strain evidence="12">Lister 427</strain>
    </source>
</reference>
<dbReference type="VEuPathDB" id="TriTrypDB:Tb427_000496800"/>
<feature type="compositionally biased region" description="Basic and acidic residues" evidence="9">
    <location>
        <begin position="399"/>
        <end position="409"/>
    </location>
</feature>
<comment type="function">
    <text evidence="1">VSG forms a coat on the surface of the parasite. The trypanosome evades the immune response of the host by expressing a series of antigenically distinct VSGs from an estimated 1000 VSG genes.</text>
</comment>
<feature type="compositionally biased region" description="Polar residues" evidence="9">
    <location>
        <begin position="410"/>
        <end position="419"/>
    </location>
</feature>
<evidence type="ECO:0000256" key="3">
    <source>
        <dbReference type="ARBA" id="ARBA00022475"/>
    </source>
</evidence>
<organism evidence="12">
    <name type="scientific">Trypanosoma brucei</name>
    <dbReference type="NCBI Taxonomy" id="5691"/>
    <lineage>
        <taxon>Eukaryota</taxon>
        <taxon>Discoba</taxon>
        <taxon>Euglenozoa</taxon>
        <taxon>Kinetoplastea</taxon>
        <taxon>Metakinetoplastina</taxon>
        <taxon>Trypanosomatida</taxon>
        <taxon>Trypanosomatidae</taxon>
        <taxon>Trypanosoma</taxon>
    </lineage>
</organism>
<evidence type="ECO:0000256" key="5">
    <source>
        <dbReference type="ARBA" id="ARBA00022729"/>
    </source>
</evidence>